<reference evidence="1" key="2">
    <citation type="submission" date="2022-01" db="EMBL/GenBank/DDBJ databases">
        <authorList>
            <person name="Yamashiro T."/>
            <person name="Shiraishi A."/>
            <person name="Satake H."/>
            <person name="Nakayama K."/>
        </authorList>
    </citation>
    <scope>NUCLEOTIDE SEQUENCE</scope>
</reference>
<reference evidence="1" key="1">
    <citation type="journal article" date="2022" name="Int. J. Mol. Sci.">
        <title>Draft Genome of Tanacetum Coccineum: Genomic Comparison of Closely Related Tanacetum-Family Plants.</title>
        <authorList>
            <person name="Yamashiro T."/>
            <person name="Shiraishi A."/>
            <person name="Nakayama K."/>
            <person name="Satake H."/>
        </authorList>
    </citation>
    <scope>NUCLEOTIDE SEQUENCE</scope>
</reference>
<gene>
    <name evidence="1" type="ORF">Tco_1093659</name>
</gene>
<dbReference type="Proteomes" id="UP001151760">
    <property type="component" value="Unassembled WGS sequence"/>
</dbReference>
<evidence type="ECO:0000313" key="2">
    <source>
        <dbReference type="Proteomes" id="UP001151760"/>
    </source>
</evidence>
<dbReference type="EMBL" id="BQNB010020646">
    <property type="protein sequence ID" value="GJT98141.1"/>
    <property type="molecule type" value="Genomic_DNA"/>
</dbReference>
<evidence type="ECO:0000313" key="1">
    <source>
        <dbReference type="EMBL" id="GJT98141.1"/>
    </source>
</evidence>
<protein>
    <submittedName>
        <fullName evidence="1">Uncharacterized protein</fullName>
    </submittedName>
</protein>
<proteinExistence type="predicted"/>
<organism evidence="1 2">
    <name type="scientific">Tanacetum coccineum</name>
    <dbReference type="NCBI Taxonomy" id="301880"/>
    <lineage>
        <taxon>Eukaryota</taxon>
        <taxon>Viridiplantae</taxon>
        <taxon>Streptophyta</taxon>
        <taxon>Embryophyta</taxon>
        <taxon>Tracheophyta</taxon>
        <taxon>Spermatophyta</taxon>
        <taxon>Magnoliopsida</taxon>
        <taxon>eudicotyledons</taxon>
        <taxon>Gunneridae</taxon>
        <taxon>Pentapetalae</taxon>
        <taxon>asterids</taxon>
        <taxon>campanulids</taxon>
        <taxon>Asterales</taxon>
        <taxon>Asteraceae</taxon>
        <taxon>Asteroideae</taxon>
        <taxon>Anthemideae</taxon>
        <taxon>Anthemidinae</taxon>
        <taxon>Tanacetum</taxon>
    </lineage>
</organism>
<keyword evidence="2" id="KW-1185">Reference proteome</keyword>
<name>A0ABQ5IEJ1_9ASTR</name>
<sequence>MSHQPIRAYRISKVELAVCDVGLRDSDGVLFVGAGVEVKGMDEHSVIKYYCAQSIAPDTGVRESTFWQLNQLLTLDTSDSPDRV</sequence>
<accession>A0ABQ5IEJ1</accession>
<comment type="caution">
    <text evidence="1">The sequence shown here is derived from an EMBL/GenBank/DDBJ whole genome shotgun (WGS) entry which is preliminary data.</text>
</comment>